<dbReference type="AlphaFoldDB" id="A0A2T0VA68"/>
<accession>A0A2T0VA68</accession>
<organism evidence="3 4">
    <name type="scientific">Glaciihabitans tibetensis</name>
    <dbReference type="NCBI Taxonomy" id="1266600"/>
    <lineage>
        <taxon>Bacteria</taxon>
        <taxon>Bacillati</taxon>
        <taxon>Actinomycetota</taxon>
        <taxon>Actinomycetes</taxon>
        <taxon>Micrococcales</taxon>
        <taxon>Microbacteriaceae</taxon>
        <taxon>Glaciihabitans</taxon>
    </lineage>
</organism>
<dbReference type="EMBL" id="PVTL01000008">
    <property type="protein sequence ID" value="PRY67089.1"/>
    <property type="molecule type" value="Genomic_DNA"/>
</dbReference>
<evidence type="ECO:0000313" key="4">
    <source>
        <dbReference type="Proteomes" id="UP000237983"/>
    </source>
</evidence>
<evidence type="ECO:0000313" key="3">
    <source>
        <dbReference type="EMBL" id="PRY67089.1"/>
    </source>
</evidence>
<comment type="caution">
    <text evidence="3">The sequence shown here is derived from an EMBL/GenBank/DDBJ whole genome shotgun (WGS) entry which is preliminary data.</text>
</comment>
<keyword evidence="1" id="KW-0175">Coiled coil</keyword>
<name>A0A2T0VA68_9MICO</name>
<dbReference type="RefSeq" id="WP_181243435.1">
    <property type="nucleotide sequence ID" value="NZ_PVTL01000008.1"/>
</dbReference>
<protein>
    <recommendedName>
        <fullName evidence="2">CT398-like coiled coil hairpin domain-containing protein</fullName>
    </recommendedName>
</protein>
<dbReference type="InterPro" id="IPR056003">
    <property type="entry name" value="CT398_CC_hairpin"/>
</dbReference>
<evidence type="ECO:0000259" key="2">
    <source>
        <dbReference type="Pfam" id="PF24481"/>
    </source>
</evidence>
<proteinExistence type="predicted"/>
<feature type="domain" description="CT398-like coiled coil hairpin" evidence="2">
    <location>
        <begin position="16"/>
        <end position="194"/>
    </location>
</feature>
<gene>
    <name evidence="3" type="ORF">B0I08_108177</name>
</gene>
<dbReference type="Gene3D" id="1.10.287.1490">
    <property type="match status" value="1"/>
</dbReference>
<evidence type="ECO:0000256" key="1">
    <source>
        <dbReference type="SAM" id="Coils"/>
    </source>
</evidence>
<feature type="coiled-coil region" evidence="1">
    <location>
        <begin position="53"/>
        <end position="152"/>
    </location>
</feature>
<dbReference type="Proteomes" id="UP000237983">
    <property type="component" value="Unassembled WGS sequence"/>
</dbReference>
<dbReference type="Pfam" id="PF24481">
    <property type="entry name" value="CT398_CC"/>
    <property type="match status" value="1"/>
</dbReference>
<sequence>MALKASPSEQALLLELQSFDTKLAQIAHRAKSLSQHALLQKLAAERATIAVLLSEQRGTLEDAQTELGRIESDVAVVEARIKRDDARLQVTSSVKDVQALEQELTALRKRQGDLEEIELTVMEKVDELSSNLALTQGKIDAVEALIAEAEAERDAELVVVEAERGNAAANRAAIAENIPAELLALYEKLRARYGQGVSFLRGGVSSASGVKLNENDMVAIRNAAPDDVLLCPDSNVILVRTAESGI</sequence>
<keyword evidence="4" id="KW-1185">Reference proteome</keyword>
<reference evidence="3 4" key="1">
    <citation type="submission" date="2018-03" db="EMBL/GenBank/DDBJ databases">
        <title>Genomic Encyclopedia of Type Strains, Phase III (KMG-III): the genomes of soil and plant-associated and newly described type strains.</title>
        <authorList>
            <person name="Whitman W."/>
        </authorList>
    </citation>
    <scope>NUCLEOTIDE SEQUENCE [LARGE SCALE GENOMIC DNA]</scope>
    <source>
        <strain evidence="3 4">CGMCC 1.12484</strain>
    </source>
</reference>